<dbReference type="EMBL" id="FOCD01000002">
    <property type="protein sequence ID" value="SEN29602.1"/>
    <property type="molecule type" value="Genomic_DNA"/>
</dbReference>
<dbReference type="PANTHER" id="PTHR43245">
    <property type="entry name" value="BIFUNCTIONAL POLYMYXIN RESISTANCE PROTEIN ARNA"/>
    <property type="match status" value="1"/>
</dbReference>
<sequence>MKRVLITGTQSYIGKSLKKRLDALLGKYNYQMISLRDNSWKGYSFENYDAVVHIVGIAHIKETKNNSQKYYEINRDLAYEVAKKAKSEGVKQFLFLSSMSIYGLNEGLIDENTIPSPTTHYGKSKLQAENLLLNMRNNNFKVAILRPPIVYGKNSIGNYSKLAKLAKITPLFPSIDNKRSMIFIENLITVIIDILESNREGIFHPQNSEFVSTRELVALISKLNNKKIILFPWLNFLIDSSNNKTLTKVFGTLAYTKELSMYNEELHKRFISFEESIELTEGKND</sequence>
<dbReference type="InterPro" id="IPR001509">
    <property type="entry name" value="Epimerase_deHydtase"/>
</dbReference>
<evidence type="ECO:0000313" key="2">
    <source>
        <dbReference type="EMBL" id="SEN29602.1"/>
    </source>
</evidence>
<dbReference type="InterPro" id="IPR050177">
    <property type="entry name" value="Lipid_A_modif_metabolic_enz"/>
</dbReference>
<evidence type="ECO:0000313" key="3">
    <source>
        <dbReference type="Proteomes" id="UP000199735"/>
    </source>
</evidence>
<gene>
    <name evidence="2" type="ORF">SAMN04489762_1898</name>
</gene>
<dbReference type="AlphaFoldDB" id="A0AAX2EFH1"/>
<name>A0AAX2EFH1_9BACI</name>
<reference evidence="2 3" key="1">
    <citation type="submission" date="2016-10" db="EMBL/GenBank/DDBJ databases">
        <authorList>
            <person name="Varghese N."/>
            <person name="Submissions S."/>
        </authorList>
    </citation>
    <scope>NUCLEOTIDE SEQUENCE [LARGE SCALE GENOMIC DNA]</scope>
    <source>
        <strain evidence="2 3">DSM 21619</strain>
    </source>
</reference>
<dbReference type="PANTHER" id="PTHR43245:SF58">
    <property type="entry name" value="BLL5923 PROTEIN"/>
    <property type="match status" value="1"/>
</dbReference>
<feature type="domain" description="NAD-dependent epimerase/dehydratase" evidence="1">
    <location>
        <begin position="4"/>
        <end position="200"/>
    </location>
</feature>
<dbReference type="RefSeq" id="WP_093880517.1">
    <property type="nucleotide sequence ID" value="NZ_FOCD01000002.1"/>
</dbReference>
<dbReference type="Proteomes" id="UP000199735">
    <property type="component" value="Unassembled WGS sequence"/>
</dbReference>
<dbReference type="Gene3D" id="3.40.50.720">
    <property type="entry name" value="NAD(P)-binding Rossmann-like Domain"/>
    <property type="match status" value="1"/>
</dbReference>
<evidence type="ECO:0000259" key="1">
    <source>
        <dbReference type="Pfam" id="PF01370"/>
    </source>
</evidence>
<dbReference type="Pfam" id="PF01370">
    <property type="entry name" value="Epimerase"/>
    <property type="match status" value="1"/>
</dbReference>
<dbReference type="SUPFAM" id="SSF51735">
    <property type="entry name" value="NAD(P)-binding Rossmann-fold domains"/>
    <property type="match status" value="1"/>
</dbReference>
<dbReference type="InterPro" id="IPR036291">
    <property type="entry name" value="NAD(P)-bd_dom_sf"/>
</dbReference>
<proteinExistence type="predicted"/>
<organism evidence="2 3">
    <name type="scientific">Terribacillus saccharophilus</name>
    <dbReference type="NCBI Taxonomy" id="361277"/>
    <lineage>
        <taxon>Bacteria</taxon>
        <taxon>Bacillati</taxon>
        <taxon>Bacillota</taxon>
        <taxon>Bacilli</taxon>
        <taxon>Bacillales</taxon>
        <taxon>Bacillaceae</taxon>
        <taxon>Terribacillus</taxon>
    </lineage>
</organism>
<accession>A0AAX2EFH1</accession>
<comment type="caution">
    <text evidence="2">The sequence shown here is derived from an EMBL/GenBank/DDBJ whole genome shotgun (WGS) entry which is preliminary data.</text>
</comment>
<protein>
    <submittedName>
        <fullName evidence="2">UDP-glucose 4-epimerase</fullName>
    </submittedName>
</protein>